<organism evidence="1 2">
    <name type="scientific">Ilyodon furcidens</name>
    <name type="common">goldbreast splitfin</name>
    <dbReference type="NCBI Taxonomy" id="33524"/>
    <lineage>
        <taxon>Eukaryota</taxon>
        <taxon>Metazoa</taxon>
        <taxon>Chordata</taxon>
        <taxon>Craniata</taxon>
        <taxon>Vertebrata</taxon>
        <taxon>Euteleostomi</taxon>
        <taxon>Actinopterygii</taxon>
        <taxon>Neopterygii</taxon>
        <taxon>Teleostei</taxon>
        <taxon>Neoteleostei</taxon>
        <taxon>Acanthomorphata</taxon>
        <taxon>Ovalentaria</taxon>
        <taxon>Atherinomorphae</taxon>
        <taxon>Cyprinodontiformes</taxon>
        <taxon>Goodeidae</taxon>
        <taxon>Ilyodon</taxon>
    </lineage>
</organism>
<name>A0ABV0U4H7_9TELE</name>
<dbReference type="Proteomes" id="UP001482620">
    <property type="component" value="Unassembled WGS sequence"/>
</dbReference>
<keyword evidence="2" id="KW-1185">Reference proteome</keyword>
<sequence length="141" mass="15960">MMSSLLGHLRQSTKRDLAKTFKPEFSALSVDVCLLVNSHHVHIFLKKHSWVICGSEVPSHTHGDNCAITFQCHGNGLQVTLGMLRSLISIHNQGLTSDQPQRASDHCEIDVCTHRDTHSWRKHCLFLVINKKDTQLVRSQK</sequence>
<comment type="caution">
    <text evidence="1">The sequence shown here is derived from an EMBL/GenBank/DDBJ whole genome shotgun (WGS) entry which is preliminary data.</text>
</comment>
<reference evidence="1 2" key="1">
    <citation type="submission" date="2021-06" db="EMBL/GenBank/DDBJ databases">
        <authorList>
            <person name="Palmer J.M."/>
        </authorList>
    </citation>
    <scope>NUCLEOTIDE SEQUENCE [LARGE SCALE GENOMIC DNA]</scope>
    <source>
        <strain evidence="2">if_2019</strain>
        <tissue evidence="1">Muscle</tissue>
    </source>
</reference>
<accession>A0ABV0U4H7</accession>
<proteinExistence type="predicted"/>
<evidence type="ECO:0000313" key="1">
    <source>
        <dbReference type="EMBL" id="MEQ2239121.1"/>
    </source>
</evidence>
<protein>
    <submittedName>
        <fullName evidence="1">Uncharacterized protein</fullName>
    </submittedName>
</protein>
<dbReference type="EMBL" id="JAHRIQ010057983">
    <property type="protein sequence ID" value="MEQ2239121.1"/>
    <property type="molecule type" value="Genomic_DNA"/>
</dbReference>
<gene>
    <name evidence="1" type="ORF">ILYODFUR_001308</name>
</gene>
<evidence type="ECO:0000313" key="2">
    <source>
        <dbReference type="Proteomes" id="UP001482620"/>
    </source>
</evidence>